<dbReference type="Pfam" id="PF03357">
    <property type="entry name" value="Snf7"/>
    <property type="match status" value="1"/>
</dbReference>
<protein>
    <recommendedName>
        <fullName evidence="4">Charged multivesicular body protein 1a</fullName>
    </recommendedName>
</protein>
<evidence type="ECO:0000313" key="3">
    <source>
        <dbReference type="Proteomes" id="UP000789595"/>
    </source>
</evidence>
<dbReference type="EMBL" id="CAKKNE010000005">
    <property type="protein sequence ID" value="CAH0375931.1"/>
    <property type="molecule type" value="Genomic_DNA"/>
</dbReference>
<gene>
    <name evidence="2" type="ORF">PECAL_5P04830</name>
</gene>
<keyword evidence="3" id="KW-1185">Reference proteome</keyword>
<dbReference type="PANTHER" id="PTHR10476">
    <property type="entry name" value="CHARGED MULTIVESICULAR BODY PROTEIN"/>
    <property type="match status" value="1"/>
</dbReference>
<dbReference type="GO" id="GO:0007034">
    <property type="term" value="P:vacuolar transport"/>
    <property type="evidence" value="ECO:0007669"/>
    <property type="project" value="InterPro"/>
</dbReference>
<name>A0A8J2SVV2_9STRA</name>
<feature type="region of interest" description="Disordered" evidence="1">
    <location>
        <begin position="178"/>
        <end position="198"/>
    </location>
</feature>
<comment type="caution">
    <text evidence="2">The sequence shown here is derived from an EMBL/GenBank/DDBJ whole genome shotgun (WGS) entry which is preliminary data.</text>
</comment>
<dbReference type="AlphaFoldDB" id="A0A8J2SVV2"/>
<dbReference type="InterPro" id="IPR005024">
    <property type="entry name" value="Snf7_fam"/>
</dbReference>
<reference evidence="2" key="1">
    <citation type="submission" date="2021-11" db="EMBL/GenBank/DDBJ databases">
        <authorList>
            <consortium name="Genoscope - CEA"/>
            <person name="William W."/>
        </authorList>
    </citation>
    <scope>NUCLEOTIDE SEQUENCE</scope>
</reference>
<organism evidence="2 3">
    <name type="scientific">Pelagomonas calceolata</name>
    <dbReference type="NCBI Taxonomy" id="35677"/>
    <lineage>
        <taxon>Eukaryota</taxon>
        <taxon>Sar</taxon>
        <taxon>Stramenopiles</taxon>
        <taxon>Ochrophyta</taxon>
        <taxon>Pelagophyceae</taxon>
        <taxon>Pelagomonadales</taxon>
        <taxon>Pelagomonadaceae</taxon>
        <taxon>Pelagomonas</taxon>
    </lineage>
</organism>
<evidence type="ECO:0008006" key="4">
    <source>
        <dbReference type="Google" id="ProtNLM"/>
    </source>
</evidence>
<sequence>MGQRVSLQEELINMKITSKQMVSASKKCEKNEKKYRKDVKKAIEKGNAEGARIYAQNAIREKNSGLNYLRMSARIDAVAQRLDTVVKNQAMQKSIVKVNKGLSSALKSMNVEKISKEMDAFEKQFEDIDVRAKYMEDAMGNTTASATPEDQVDALISQVADEHQLDVSFALDDAGQVGHTAPAQAEDPLASRLEALRR</sequence>
<dbReference type="Gene3D" id="6.10.140.1230">
    <property type="match status" value="1"/>
</dbReference>
<proteinExistence type="predicted"/>
<accession>A0A8J2SVV2</accession>
<evidence type="ECO:0000313" key="2">
    <source>
        <dbReference type="EMBL" id="CAH0375931.1"/>
    </source>
</evidence>
<evidence type="ECO:0000256" key="1">
    <source>
        <dbReference type="SAM" id="MobiDB-lite"/>
    </source>
</evidence>
<dbReference type="OrthoDB" id="10266568at2759"/>
<dbReference type="Proteomes" id="UP000789595">
    <property type="component" value="Unassembled WGS sequence"/>
</dbReference>